<feature type="transmembrane region" description="Helical" evidence="1">
    <location>
        <begin position="70"/>
        <end position="88"/>
    </location>
</feature>
<accession>A0A2H3P2H3</accession>
<organism evidence="2 3">
    <name type="scientific">Longimonas halophila</name>
    <dbReference type="NCBI Taxonomy" id="1469170"/>
    <lineage>
        <taxon>Bacteria</taxon>
        <taxon>Pseudomonadati</taxon>
        <taxon>Rhodothermota</taxon>
        <taxon>Rhodothermia</taxon>
        <taxon>Rhodothermales</taxon>
        <taxon>Salisaetaceae</taxon>
        <taxon>Longimonas</taxon>
    </lineage>
</organism>
<dbReference type="AlphaFoldDB" id="A0A2H3P2H3"/>
<keyword evidence="1" id="KW-0812">Transmembrane</keyword>
<evidence type="ECO:0000256" key="1">
    <source>
        <dbReference type="SAM" id="Phobius"/>
    </source>
</evidence>
<sequence length="159" mass="17947">MQAFMDSVIRTLGLEEIDRQIAGWMDRYGRWLLRISIAIVFIWFGGLKVIGISPAEELVKNTVYFMPAELFYPVLAWWEVLIGVTLLIRPLNRVAILLLFLQMPGTMLPLFILPEVCFTAFPFGLTIEGQYIIKNLVLISAGLVVGGSVREQSSTAKRL</sequence>
<dbReference type="RefSeq" id="WP_098063047.1">
    <property type="nucleotide sequence ID" value="NZ_PDEP01000014.1"/>
</dbReference>
<protein>
    <recommendedName>
        <fullName evidence="4">DoxX family protein</fullName>
    </recommendedName>
</protein>
<feature type="transmembrane region" description="Helical" evidence="1">
    <location>
        <begin position="132"/>
        <end position="149"/>
    </location>
</feature>
<name>A0A2H3P2H3_9BACT</name>
<feature type="transmembrane region" description="Helical" evidence="1">
    <location>
        <begin position="31"/>
        <end position="50"/>
    </location>
</feature>
<dbReference type="EMBL" id="PDEP01000014">
    <property type="protein sequence ID" value="PEN05398.1"/>
    <property type="molecule type" value="Genomic_DNA"/>
</dbReference>
<evidence type="ECO:0008006" key="4">
    <source>
        <dbReference type="Google" id="ProtNLM"/>
    </source>
</evidence>
<dbReference type="Proteomes" id="UP000221024">
    <property type="component" value="Unassembled WGS sequence"/>
</dbReference>
<keyword evidence="3" id="KW-1185">Reference proteome</keyword>
<comment type="caution">
    <text evidence="2">The sequence shown here is derived from an EMBL/GenBank/DDBJ whole genome shotgun (WGS) entry which is preliminary data.</text>
</comment>
<keyword evidence="1" id="KW-1133">Transmembrane helix</keyword>
<gene>
    <name evidence="2" type="ORF">CRI93_12840</name>
</gene>
<proteinExistence type="predicted"/>
<evidence type="ECO:0000313" key="3">
    <source>
        <dbReference type="Proteomes" id="UP000221024"/>
    </source>
</evidence>
<dbReference type="OrthoDB" id="265224at2"/>
<evidence type="ECO:0000313" key="2">
    <source>
        <dbReference type="EMBL" id="PEN05398.1"/>
    </source>
</evidence>
<reference evidence="2 3" key="1">
    <citation type="submission" date="2017-10" db="EMBL/GenBank/DDBJ databases">
        <title>Draft genome of Longimonas halophila.</title>
        <authorList>
            <person name="Goh K.M."/>
            <person name="Shamsir M.S."/>
            <person name="Lim S.W."/>
        </authorList>
    </citation>
    <scope>NUCLEOTIDE SEQUENCE [LARGE SCALE GENOMIC DNA]</scope>
    <source>
        <strain evidence="2 3">KCTC 42399</strain>
    </source>
</reference>
<keyword evidence="1" id="KW-0472">Membrane</keyword>
<feature type="transmembrane region" description="Helical" evidence="1">
    <location>
        <begin position="95"/>
        <end position="112"/>
    </location>
</feature>